<name>A0A292PXK0_9PEZI</name>
<organism evidence="2 3">
    <name type="scientific">Tuber aestivum</name>
    <name type="common">summer truffle</name>
    <dbReference type="NCBI Taxonomy" id="59557"/>
    <lineage>
        <taxon>Eukaryota</taxon>
        <taxon>Fungi</taxon>
        <taxon>Dikarya</taxon>
        <taxon>Ascomycota</taxon>
        <taxon>Pezizomycotina</taxon>
        <taxon>Pezizomycetes</taxon>
        <taxon>Pezizales</taxon>
        <taxon>Tuberaceae</taxon>
        <taxon>Tuber</taxon>
    </lineage>
</organism>
<dbReference type="EMBL" id="LN890996">
    <property type="protein sequence ID" value="CUS12286.1"/>
    <property type="molecule type" value="Genomic_DNA"/>
</dbReference>
<gene>
    <name evidence="2" type="ORF">GSTUAT00003612001</name>
</gene>
<feature type="region of interest" description="Disordered" evidence="1">
    <location>
        <begin position="150"/>
        <end position="177"/>
    </location>
</feature>
<dbReference type="AlphaFoldDB" id="A0A292PXK0"/>
<keyword evidence="3" id="KW-1185">Reference proteome</keyword>
<evidence type="ECO:0000313" key="3">
    <source>
        <dbReference type="Proteomes" id="UP001412239"/>
    </source>
</evidence>
<proteinExistence type="predicted"/>
<evidence type="ECO:0000256" key="1">
    <source>
        <dbReference type="SAM" id="MobiDB-lite"/>
    </source>
</evidence>
<sequence>MENLDNRLNDRITNIEKCNLTIWKDFGNFRAETNKTSGEIGVLVEQGFGQVRAEIGQVRAEAIETRGTLCTEMMETRGTLRTEIMETRGTLRTEIEKTRGDIKSQLRPLVWQVGVLLAGATVFVSSLMKAHFFPNVSGKEKQVSLATEADGLGPVPRCPPVAPAQPRPVAPGPTGAS</sequence>
<reference evidence="2" key="1">
    <citation type="submission" date="2015-10" db="EMBL/GenBank/DDBJ databases">
        <authorList>
            <person name="Regsiter A."/>
            <person name="william w."/>
        </authorList>
    </citation>
    <scope>NUCLEOTIDE SEQUENCE</scope>
    <source>
        <strain evidence="2">Montdore</strain>
    </source>
</reference>
<evidence type="ECO:0000313" key="2">
    <source>
        <dbReference type="EMBL" id="CUS12286.1"/>
    </source>
</evidence>
<accession>A0A292PXK0</accession>
<protein>
    <recommendedName>
        <fullName evidence="4">DUF1640 domain-containing protein</fullName>
    </recommendedName>
</protein>
<feature type="compositionally biased region" description="Pro residues" evidence="1">
    <location>
        <begin position="156"/>
        <end position="171"/>
    </location>
</feature>
<dbReference type="Proteomes" id="UP001412239">
    <property type="component" value="Unassembled WGS sequence"/>
</dbReference>
<evidence type="ECO:0008006" key="4">
    <source>
        <dbReference type="Google" id="ProtNLM"/>
    </source>
</evidence>